<proteinExistence type="predicted"/>
<dbReference type="AlphaFoldDB" id="A0A1Y1RWW0"/>
<accession>A0A1Y1RWW0</accession>
<comment type="caution">
    <text evidence="2">The sequence shown here is derived from an EMBL/GenBank/DDBJ whole genome shotgun (WGS) entry which is preliminary data.</text>
</comment>
<keyword evidence="3" id="KW-1185">Reference proteome</keyword>
<evidence type="ECO:0000313" key="3">
    <source>
        <dbReference type="Proteomes" id="UP000192343"/>
    </source>
</evidence>
<dbReference type="InterPro" id="IPR021804">
    <property type="entry name" value="DUF3375"/>
</dbReference>
<protein>
    <recommendedName>
        <fullName evidence="4">DUF3375 domain-containing protein</fullName>
    </recommendedName>
</protein>
<dbReference type="STRING" id="1963862.B4O97_14145"/>
<organism evidence="2 3">
    <name type="scientific">Marispirochaeta aestuarii</name>
    <dbReference type="NCBI Taxonomy" id="1963862"/>
    <lineage>
        <taxon>Bacteria</taxon>
        <taxon>Pseudomonadati</taxon>
        <taxon>Spirochaetota</taxon>
        <taxon>Spirochaetia</taxon>
        <taxon>Spirochaetales</taxon>
        <taxon>Spirochaetaceae</taxon>
        <taxon>Marispirochaeta</taxon>
    </lineage>
</organism>
<evidence type="ECO:0000313" key="2">
    <source>
        <dbReference type="EMBL" id="ORC34025.1"/>
    </source>
</evidence>
<dbReference type="Pfam" id="PF11855">
    <property type="entry name" value="DUF3375"/>
    <property type="match status" value="1"/>
</dbReference>
<keyword evidence="1" id="KW-0175">Coiled coil</keyword>
<gene>
    <name evidence="2" type="ORF">B4O97_14145</name>
</gene>
<dbReference type="EMBL" id="MWQY01000016">
    <property type="protein sequence ID" value="ORC34025.1"/>
    <property type="molecule type" value="Genomic_DNA"/>
</dbReference>
<reference evidence="2 3" key="1">
    <citation type="submission" date="2017-03" db="EMBL/GenBank/DDBJ databases">
        <title>Draft Genome sequence of Marispirochaeta sp. strain JC444.</title>
        <authorList>
            <person name="Shivani Y."/>
            <person name="Subhash Y."/>
            <person name="Sasikala C."/>
            <person name="Ramana C."/>
        </authorList>
    </citation>
    <scope>NUCLEOTIDE SEQUENCE [LARGE SCALE GENOMIC DNA]</scope>
    <source>
        <strain evidence="2 3">JC444</strain>
    </source>
</reference>
<dbReference type="Proteomes" id="UP000192343">
    <property type="component" value="Unassembled WGS sequence"/>
</dbReference>
<sequence>MLCYKGSVMYSIRSSEEDQTPLDYFGLHRLFDDQPLLRLFRRQNPALVIAVLYELFKKKERLIVSYQDAVLETGLFLDDIAEPDSEKIDSMEKAEKLIQEWCRHDNRFLRRYLDQSGEPVLELTPYTERAIRLIEDMSRVSYVATESRFTDILHRLRRLSRESIADPEEKIAELKKEQAELQAEIDLIQEHGEVDSLDKRQMGEQLFELSRSARDLIADFSSVEENFRGILNRIYKEEVEYSSSRGQILKAALNAADELHNTPQGKSFDAFWNFLVTDYGRDEINTLVEKIFAYVTQRGMETGDTFLLRLKSLLLNAGKRIIDSNRRLTERLNRIIVGPEAERSRVLLDKINEIKTIVLNLNGDLPDEDSFMLIETDPEIYLPMERPLSVLQEETDFSPPEEPELDSPDLSPLANLFYIDYGLLENNIARELDRRTSVSLDYLLSTYPPEKGLAEIIAYLDIASRSPHNRILETGFSFIYSFDGITRNIHIPRVLFSNEGTDHG</sequence>
<evidence type="ECO:0000256" key="1">
    <source>
        <dbReference type="SAM" id="Coils"/>
    </source>
</evidence>
<evidence type="ECO:0008006" key="4">
    <source>
        <dbReference type="Google" id="ProtNLM"/>
    </source>
</evidence>
<name>A0A1Y1RWW0_9SPIO</name>
<feature type="coiled-coil region" evidence="1">
    <location>
        <begin position="164"/>
        <end position="191"/>
    </location>
</feature>